<feature type="non-terminal residue" evidence="2">
    <location>
        <position position="160"/>
    </location>
</feature>
<evidence type="ECO:0000256" key="1">
    <source>
        <dbReference type="SAM" id="MobiDB-lite"/>
    </source>
</evidence>
<name>K0RGL0_THAOC</name>
<organism evidence="2 3">
    <name type="scientific">Thalassiosira oceanica</name>
    <name type="common">Marine diatom</name>
    <dbReference type="NCBI Taxonomy" id="159749"/>
    <lineage>
        <taxon>Eukaryota</taxon>
        <taxon>Sar</taxon>
        <taxon>Stramenopiles</taxon>
        <taxon>Ochrophyta</taxon>
        <taxon>Bacillariophyta</taxon>
        <taxon>Coscinodiscophyceae</taxon>
        <taxon>Thalassiosirophycidae</taxon>
        <taxon>Thalassiosirales</taxon>
        <taxon>Thalassiosiraceae</taxon>
        <taxon>Thalassiosira</taxon>
    </lineage>
</organism>
<protein>
    <submittedName>
        <fullName evidence="2">Uncharacterized protein</fullName>
    </submittedName>
</protein>
<gene>
    <name evidence="2" type="ORF">THAOC_27809</name>
</gene>
<feature type="region of interest" description="Disordered" evidence="1">
    <location>
        <begin position="1"/>
        <end position="160"/>
    </location>
</feature>
<dbReference type="Proteomes" id="UP000266841">
    <property type="component" value="Unassembled WGS sequence"/>
</dbReference>
<sequence length="160" mass="16352">MGPDPRGGSRVVDVGTYDELISRGHDLRTISHDGSAGEDQDGPEVGVTSGSDSGGPVAARGENSTPERVPSHADPDCRVALDGRPRAPRRARDARIPRRAGGGGAAGVGEARTSESAVGGRHNGDGGGAPGDVPAVLQVGEESRADTRRPGVVLRVQRRP</sequence>
<proteinExistence type="predicted"/>
<feature type="compositionally biased region" description="Basic and acidic residues" evidence="1">
    <location>
        <begin position="20"/>
        <end position="31"/>
    </location>
</feature>
<reference evidence="2 3" key="1">
    <citation type="journal article" date="2012" name="Genome Biol.">
        <title>Genome and low-iron response of an oceanic diatom adapted to chronic iron limitation.</title>
        <authorList>
            <person name="Lommer M."/>
            <person name="Specht M."/>
            <person name="Roy A.S."/>
            <person name="Kraemer L."/>
            <person name="Andreson R."/>
            <person name="Gutowska M.A."/>
            <person name="Wolf J."/>
            <person name="Bergner S.V."/>
            <person name="Schilhabel M.B."/>
            <person name="Klostermeier U.C."/>
            <person name="Beiko R.G."/>
            <person name="Rosenstiel P."/>
            <person name="Hippler M."/>
            <person name="Laroche J."/>
        </authorList>
    </citation>
    <scope>NUCLEOTIDE SEQUENCE [LARGE SCALE GENOMIC DNA]</scope>
    <source>
        <strain evidence="2 3">CCMP1005</strain>
    </source>
</reference>
<dbReference type="EMBL" id="AGNL01039095">
    <property type="protein sequence ID" value="EJK52868.1"/>
    <property type="molecule type" value="Genomic_DNA"/>
</dbReference>
<feature type="compositionally biased region" description="Basic and acidic residues" evidence="1">
    <location>
        <begin position="69"/>
        <end position="96"/>
    </location>
</feature>
<keyword evidence="3" id="KW-1185">Reference proteome</keyword>
<evidence type="ECO:0000313" key="2">
    <source>
        <dbReference type="EMBL" id="EJK52868.1"/>
    </source>
</evidence>
<comment type="caution">
    <text evidence="2">The sequence shown here is derived from an EMBL/GenBank/DDBJ whole genome shotgun (WGS) entry which is preliminary data.</text>
</comment>
<accession>K0RGL0</accession>
<evidence type="ECO:0000313" key="3">
    <source>
        <dbReference type="Proteomes" id="UP000266841"/>
    </source>
</evidence>
<dbReference type="AlphaFoldDB" id="K0RGL0"/>